<dbReference type="RefSeq" id="WP_038049881.1">
    <property type="nucleotide sequence ID" value="NZ_JMFG01000023.1"/>
</dbReference>
<dbReference type="Gene3D" id="2.40.280.10">
    <property type="match status" value="1"/>
</dbReference>
<evidence type="ECO:0000313" key="4">
    <source>
        <dbReference type="EMBL" id="KDA53361.1"/>
    </source>
</evidence>
<proteinExistence type="inferred from homology"/>
<keyword evidence="1 3" id="KW-0963">Cytoplasm</keyword>
<dbReference type="SUPFAM" id="SSF74982">
    <property type="entry name" value="Small protein B (SmpB)"/>
    <property type="match status" value="1"/>
</dbReference>
<dbReference type="GO" id="GO:0070930">
    <property type="term" value="P:trans-translation-dependent protein tagging"/>
    <property type="evidence" value="ECO:0007669"/>
    <property type="project" value="TreeGrafter"/>
</dbReference>
<comment type="caution">
    <text evidence="4">The sequence shown here is derived from an EMBL/GenBank/DDBJ whole genome shotgun (WGS) entry which is preliminary data.</text>
</comment>
<dbReference type="NCBIfam" id="TIGR00086">
    <property type="entry name" value="smpB"/>
    <property type="match status" value="1"/>
</dbReference>
<evidence type="ECO:0000313" key="5">
    <source>
        <dbReference type="Proteomes" id="UP000027284"/>
    </source>
</evidence>
<name>A0A062XZ28_9BACT</name>
<dbReference type="STRING" id="1312852.EG19_06320"/>
<comment type="function">
    <text evidence="3">Required for rescue of stalled ribosomes mediated by trans-translation. Binds to transfer-messenger RNA (tmRNA), required for stable association of tmRNA with ribosomes. tmRNA and SmpB together mimic tRNA shape, replacing the anticodon stem-loop with SmpB. tmRNA is encoded by the ssrA gene; the 2 termini fold to resemble tRNA(Ala) and it encodes a 'tag peptide', a short internal open reading frame. During trans-translation Ala-aminoacylated tmRNA acts like a tRNA, entering the A-site of stalled ribosomes, displacing the stalled mRNA. The ribosome then switches to translate the ORF on the tmRNA; the nascent peptide is terminated with the 'tag peptide' encoded by the tmRNA and targeted for degradation. The ribosome is freed to recommence translation, which seems to be the essential function of trans-translation.</text>
</comment>
<dbReference type="PROSITE" id="PS01317">
    <property type="entry name" value="SSRP"/>
    <property type="match status" value="1"/>
</dbReference>
<organism evidence="4 5">
    <name type="scientific">Thermoanaerobaculum aquaticum</name>
    <dbReference type="NCBI Taxonomy" id="1312852"/>
    <lineage>
        <taxon>Bacteria</taxon>
        <taxon>Pseudomonadati</taxon>
        <taxon>Acidobacteriota</taxon>
        <taxon>Thermoanaerobaculia</taxon>
        <taxon>Thermoanaerobaculales</taxon>
        <taxon>Thermoanaerobaculaceae</taxon>
        <taxon>Thermoanaerobaculum</taxon>
    </lineage>
</organism>
<dbReference type="OrthoDB" id="9805462at2"/>
<dbReference type="GO" id="GO:0003723">
    <property type="term" value="F:RNA binding"/>
    <property type="evidence" value="ECO:0007669"/>
    <property type="project" value="UniProtKB-UniRule"/>
</dbReference>
<comment type="subcellular location">
    <subcellularLocation>
        <location evidence="3">Cytoplasm</location>
    </subcellularLocation>
    <text evidence="3">The tmRNA-SmpB complex associates with stalled 70S ribosomes.</text>
</comment>
<dbReference type="CDD" id="cd09294">
    <property type="entry name" value="SmpB"/>
    <property type="match status" value="1"/>
</dbReference>
<dbReference type="PANTHER" id="PTHR30308:SF2">
    <property type="entry name" value="SSRA-BINDING PROTEIN"/>
    <property type="match status" value="1"/>
</dbReference>
<dbReference type="InterPro" id="IPR023620">
    <property type="entry name" value="SmpB"/>
</dbReference>
<dbReference type="PANTHER" id="PTHR30308">
    <property type="entry name" value="TMRNA-BINDING COMPONENT OF TRANS-TRANSLATION TAGGING COMPLEX"/>
    <property type="match status" value="1"/>
</dbReference>
<accession>A0A062XZ28</accession>
<evidence type="ECO:0000256" key="3">
    <source>
        <dbReference type="HAMAP-Rule" id="MF_00023"/>
    </source>
</evidence>
<dbReference type="InterPro" id="IPR020081">
    <property type="entry name" value="SsrA-bd_prot_CS"/>
</dbReference>
<gene>
    <name evidence="3" type="primary">smpB</name>
    <name evidence="4" type="ORF">EG19_06320</name>
</gene>
<dbReference type="Proteomes" id="UP000027284">
    <property type="component" value="Unassembled WGS sequence"/>
</dbReference>
<dbReference type="InterPro" id="IPR000037">
    <property type="entry name" value="SsrA-bd_prot"/>
</dbReference>
<dbReference type="GO" id="GO:0070929">
    <property type="term" value="P:trans-translation"/>
    <property type="evidence" value="ECO:0007669"/>
    <property type="project" value="UniProtKB-UniRule"/>
</dbReference>
<sequence>MKVLAQNRKARFEYEFLERLVAGIALTGSEVKSVRDGRVNLQDGYVAFENGEAFLVNVHIAPYANAGYAGHDPLRPRKLLLHKREIKRLWGKVQEKGLTLIPLAIGLEGNWIKVELALAKGKKVHDKRETLKRRELDREAEAAMKHYR</sequence>
<keyword evidence="5" id="KW-1185">Reference proteome</keyword>
<dbReference type="NCBIfam" id="NF003843">
    <property type="entry name" value="PRK05422.1"/>
    <property type="match status" value="1"/>
</dbReference>
<keyword evidence="2 3" id="KW-0694">RNA-binding</keyword>
<dbReference type="GO" id="GO:0005829">
    <property type="term" value="C:cytosol"/>
    <property type="evidence" value="ECO:0007669"/>
    <property type="project" value="TreeGrafter"/>
</dbReference>
<evidence type="ECO:0000256" key="1">
    <source>
        <dbReference type="ARBA" id="ARBA00022490"/>
    </source>
</evidence>
<protein>
    <recommendedName>
        <fullName evidence="3">SsrA-binding protein</fullName>
    </recommendedName>
    <alternativeName>
        <fullName evidence="3">Small protein B</fullName>
    </alternativeName>
</protein>
<dbReference type="Pfam" id="PF01668">
    <property type="entry name" value="SmpB"/>
    <property type="match status" value="1"/>
</dbReference>
<dbReference type="AlphaFoldDB" id="A0A062XZ28"/>
<dbReference type="HAMAP" id="MF_00023">
    <property type="entry name" value="SmpB"/>
    <property type="match status" value="1"/>
</dbReference>
<dbReference type="EMBL" id="JMFG01000023">
    <property type="protein sequence ID" value="KDA53361.1"/>
    <property type="molecule type" value="Genomic_DNA"/>
</dbReference>
<evidence type="ECO:0000256" key="2">
    <source>
        <dbReference type="ARBA" id="ARBA00022884"/>
    </source>
</evidence>
<reference evidence="4 5" key="1">
    <citation type="submission" date="2014-04" db="EMBL/GenBank/DDBJ databases">
        <title>The Genome Sequence of Thermoanaerobaculum aquaticum MP-01, The First Cultivated Group 23 Acidobacterium.</title>
        <authorList>
            <person name="Stamps B.W."/>
            <person name="Losey N.A."/>
            <person name="Lawson P.A."/>
            <person name="Stevenson B.S."/>
        </authorList>
    </citation>
    <scope>NUCLEOTIDE SEQUENCE [LARGE SCALE GENOMIC DNA]</scope>
    <source>
        <strain evidence="4 5">MP-01</strain>
    </source>
</reference>
<comment type="similarity">
    <text evidence="3">Belongs to the SmpB family.</text>
</comment>